<dbReference type="SUPFAM" id="SSF48295">
    <property type="entry name" value="TrpR-like"/>
    <property type="match status" value="1"/>
</dbReference>
<evidence type="ECO:0000313" key="2">
    <source>
        <dbReference type="Proteomes" id="UP000258016"/>
    </source>
</evidence>
<keyword evidence="2" id="KW-1185">Reference proteome</keyword>
<organism evidence="1 2">
    <name type="scientific">Blastomonas fulva</name>
    <dbReference type="NCBI Taxonomy" id="1550728"/>
    <lineage>
        <taxon>Bacteria</taxon>
        <taxon>Pseudomonadati</taxon>
        <taxon>Pseudomonadota</taxon>
        <taxon>Alphaproteobacteria</taxon>
        <taxon>Sphingomonadales</taxon>
        <taxon>Sphingomonadaceae</taxon>
        <taxon>Blastomonas</taxon>
    </lineage>
</organism>
<dbReference type="Proteomes" id="UP000258016">
    <property type="component" value="Chromosome"/>
</dbReference>
<proteinExistence type="predicted"/>
<gene>
    <name evidence="1" type="ORF">B5J99_00875</name>
</gene>
<protein>
    <submittedName>
        <fullName evidence="1">Transposase</fullName>
    </submittedName>
</protein>
<reference evidence="1 2" key="1">
    <citation type="submission" date="2017-03" db="EMBL/GenBank/DDBJ databases">
        <title>Complete genome sequence of Blastomonas fulva degrading microcsystin LR.</title>
        <authorList>
            <person name="Lee H.-g."/>
            <person name="Jin L."/>
            <person name="oh H.-M."/>
        </authorList>
    </citation>
    <scope>NUCLEOTIDE SEQUENCE [LARGE SCALE GENOMIC DNA]</scope>
    <source>
        <strain evidence="1 2">T2</strain>
    </source>
</reference>
<sequence length="143" mass="15541">MEGNPTSALDTRIGVAREPIGRPDVLRDMAGRLLIWTLEQKLAIVAELERCDNIAAFARQHDIRTALLYTWRRELCYAVAAGQVTDNDGDHAPMFVPVVADSPKAKSNDVAIEVELGGALVRIERAASPGLAAAVIQVLQVQR</sequence>
<dbReference type="EMBL" id="CP020083">
    <property type="protein sequence ID" value="ASR50202.1"/>
    <property type="molecule type" value="Genomic_DNA"/>
</dbReference>
<evidence type="ECO:0000313" key="1">
    <source>
        <dbReference type="EMBL" id="ASR50202.1"/>
    </source>
</evidence>
<dbReference type="InterPro" id="IPR010921">
    <property type="entry name" value="Trp_repressor/repl_initiator"/>
</dbReference>
<dbReference type="InterPro" id="IPR002514">
    <property type="entry name" value="Transposase_8"/>
</dbReference>
<accession>A0ABN5B0B1</accession>
<name>A0ABN5B0B1_9SPHN</name>
<dbReference type="Pfam" id="PF01527">
    <property type="entry name" value="HTH_Tnp_1"/>
    <property type="match status" value="1"/>
</dbReference>